<dbReference type="GO" id="GO:0016836">
    <property type="term" value="F:hydro-lyase activity"/>
    <property type="evidence" value="ECO:0007669"/>
    <property type="project" value="InterPro"/>
</dbReference>
<keyword evidence="8" id="KW-0378">Hydrolase</keyword>
<dbReference type="InterPro" id="IPR029069">
    <property type="entry name" value="HotDog_dom_sf"/>
</dbReference>
<evidence type="ECO:0000256" key="8">
    <source>
        <dbReference type="ARBA" id="ARBA00022801"/>
    </source>
</evidence>
<evidence type="ECO:0000256" key="4">
    <source>
        <dbReference type="ARBA" id="ARBA00022490"/>
    </source>
</evidence>
<name>A0A0F9PE70_9ZZZZ</name>
<evidence type="ECO:0000256" key="6">
    <source>
        <dbReference type="ARBA" id="ARBA00022556"/>
    </source>
</evidence>
<evidence type="ECO:0000313" key="14">
    <source>
        <dbReference type="EMBL" id="KKM91667.1"/>
    </source>
</evidence>
<dbReference type="InterPro" id="IPR004463">
    <property type="entry name" value="UDP-acyl_GlcNac_deAcase"/>
</dbReference>
<evidence type="ECO:0000256" key="11">
    <source>
        <dbReference type="ARBA" id="ARBA00023239"/>
    </source>
</evidence>
<evidence type="ECO:0000256" key="9">
    <source>
        <dbReference type="ARBA" id="ARBA00022833"/>
    </source>
</evidence>
<comment type="subcellular location">
    <subcellularLocation>
        <location evidence="2">Cytoplasm</location>
    </subcellularLocation>
</comment>
<dbReference type="Gene3D" id="3.10.129.10">
    <property type="entry name" value="Hotdog Thioesterase"/>
    <property type="match status" value="1"/>
</dbReference>
<dbReference type="Gene3D" id="3.30.1700.10">
    <property type="entry name" value="lpxc deacetylase, domain 2"/>
    <property type="match status" value="1"/>
</dbReference>
<dbReference type="GO" id="GO:0046872">
    <property type="term" value="F:metal ion binding"/>
    <property type="evidence" value="ECO:0007669"/>
    <property type="project" value="UniProtKB-KW"/>
</dbReference>
<keyword evidence="7" id="KW-0479">Metal-binding</keyword>
<evidence type="ECO:0000256" key="3">
    <source>
        <dbReference type="ARBA" id="ARBA00005002"/>
    </source>
</evidence>
<dbReference type="Pfam" id="PF07977">
    <property type="entry name" value="FabA"/>
    <property type="match status" value="1"/>
</dbReference>
<dbReference type="NCBIfam" id="TIGR00325">
    <property type="entry name" value="lpxC"/>
    <property type="match status" value="1"/>
</dbReference>
<dbReference type="SUPFAM" id="SSF54637">
    <property type="entry name" value="Thioesterase/thiol ester dehydrase-isomerase"/>
    <property type="match status" value="1"/>
</dbReference>
<comment type="cofactor">
    <cofactor evidence="1">
        <name>Zn(2+)</name>
        <dbReference type="ChEBI" id="CHEBI:29105"/>
    </cofactor>
</comment>
<dbReference type="FunFam" id="3.10.129.10:FF:000001">
    <property type="entry name" value="3-hydroxyacyl-[acyl-carrier-protein] dehydratase FabZ"/>
    <property type="match status" value="1"/>
</dbReference>
<comment type="function">
    <text evidence="13">Involved in unsaturated fatty acids biosynthesis. Catalyzes the dehydration of short chain beta-hydroxyacyl-ACPs and long chain saturated and unsaturated beta-hydroxyacyl-ACPs.</text>
</comment>
<dbReference type="InterPro" id="IPR010084">
    <property type="entry name" value="FabZ"/>
</dbReference>
<keyword evidence="6" id="KW-0441">Lipid A biosynthesis</keyword>
<dbReference type="PANTHER" id="PTHR33694:SF1">
    <property type="entry name" value="UDP-3-O-ACYL-N-ACETYLGLUCOSAMINE DEACETYLASE 1, MITOCHONDRIAL-RELATED"/>
    <property type="match status" value="1"/>
</dbReference>
<evidence type="ECO:0000256" key="12">
    <source>
        <dbReference type="ARBA" id="ARBA00024535"/>
    </source>
</evidence>
<dbReference type="AlphaFoldDB" id="A0A0F9PE70"/>
<dbReference type="InterPro" id="IPR020568">
    <property type="entry name" value="Ribosomal_Su5_D2-typ_SF"/>
</dbReference>
<comment type="pathway">
    <text evidence="3">Glycolipid biosynthesis; lipid IV(A) biosynthesis; lipid IV(A) from (3R)-3-hydroxytetradecanoyl-[acyl-carrier-protein] and UDP-N-acetyl-alpha-D-glucosamine: step 2/6.</text>
</comment>
<dbReference type="GO" id="GO:0016020">
    <property type="term" value="C:membrane"/>
    <property type="evidence" value="ECO:0007669"/>
    <property type="project" value="GOC"/>
</dbReference>
<evidence type="ECO:0000256" key="2">
    <source>
        <dbReference type="ARBA" id="ARBA00004496"/>
    </source>
</evidence>
<comment type="caution">
    <text evidence="14">The sequence shown here is derived from an EMBL/GenBank/DDBJ whole genome shotgun (WGS) entry which is preliminary data.</text>
</comment>
<dbReference type="NCBIfam" id="NF000582">
    <property type="entry name" value="PRK00006.1"/>
    <property type="match status" value="1"/>
</dbReference>
<keyword evidence="10" id="KW-0443">Lipid metabolism</keyword>
<evidence type="ECO:0000256" key="10">
    <source>
        <dbReference type="ARBA" id="ARBA00023098"/>
    </source>
</evidence>
<dbReference type="SUPFAM" id="SSF54211">
    <property type="entry name" value="Ribosomal protein S5 domain 2-like"/>
    <property type="match status" value="2"/>
</dbReference>
<protein>
    <submittedName>
        <fullName evidence="14">Uncharacterized protein</fullName>
    </submittedName>
</protein>
<dbReference type="InterPro" id="IPR015870">
    <property type="entry name" value="UDP-acyl_N-AcGlcN_deAcase_N"/>
</dbReference>
<evidence type="ECO:0000256" key="7">
    <source>
        <dbReference type="ARBA" id="ARBA00022723"/>
    </source>
</evidence>
<dbReference type="EMBL" id="LAZR01006503">
    <property type="protein sequence ID" value="KKM91667.1"/>
    <property type="molecule type" value="Genomic_DNA"/>
</dbReference>
<dbReference type="NCBIfam" id="TIGR01750">
    <property type="entry name" value="fabZ"/>
    <property type="match status" value="1"/>
</dbReference>
<dbReference type="Gene3D" id="3.30.230.20">
    <property type="entry name" value="lpxc deacetylase, domain 1"/>
    <property type="match status" value="1"/>
</dbReference>
<dbReference type="GO" id="GO:0006633">
    <property type="term" value="P:fatty acid biosynthetic process"/>
    <property type="evidence" value="ECO:0007669"/>
    <property type="project" value="InterPro"/>
</dbReference>
<keyword evidence="11" id="KW-0456">Lyase</keyword>
<accession>A0A0F9PE70</accession>
<dbReference type="InterPro" id="IPR011334">
    <property type="entry name" value="UDP-acyl_GlcNac_deAcase_C"/>
</dbReference>
<dbReference type="GO" id="GO:0005737">
    <property type="term" value="C:cytoplasm"/>
    <property type="evidence" value="ECO:0007669"/>
    <property type="project" value="UniProtKB-SubCell"/>
</dbReference>
<dbReference type="InterPro" id="IPR013114">
    <property type="entry name" value="FabA_FabZ"/>
</dbReference>
<keyword evidence="4" id="KW-0963">Cytoplasm</keyword>
<dbReference type="GO" id="GO:0009245">
    <property type="term" value="P:lipid A biosynthetic process"/>
    <property type="evidence" value="ECO:0007669"/>
    <property type="project" value="UniProtKB-KW"/>
</dbReference>
<keyword evidence="9" id="KW-0862">Zinc</keyword>
<dbReference type="Pfam" id="PF03331">
    <property type="entry name" value="LpxC"/>
    <property type="match status" value="1"/>
</dbReference>
<reference evidence="14" key="1">
    <citation type="journal article" date="2015" name="Nature">
        <title>Complex archaea that bridge the gap between prokaryotes and eukaryotes.</title>
        <authorList>
            <person name="Spang A."/>
            <person name="Saw J.H."/>
            <person name="Jorgensen S.L."/>
            <person name="Zaremba-Niedzwiedzka K."/>
            <person name="Martijn J."/>
            <person name="Lind A.E."/>
            <person name="van Eijk R."/>
            <person name="Schleper C."/>
            <person name="Guy L."/>
            <person name="Ettema T.J."/>
        </authorList>
    </citation>
    <scope>NUCLEOTIDE SEQUENCE</scope>
</reference>
<keyword evidence="5" id="KW-0444">Lipid biosynthesis</keyword>
<sequence>MSRQQTIKDTVQLSGRGLFSSAEGNVRFCPAQANTGIVFVRTDLPKPARIGASVANLASQQDRRTSLKDGTVGIDTTEHVLAAVNGLGIDNIVVELDVEEVPGTEGSSRPFAEALVRAGIVEQEADKRVFVIEEAISVADGNAMLVAMPGETDCLDILYDLDYGPVASIGRQVLAFRLYADDFLKQIAPARTFLLEAEARDFQARGWGTHLTAKDLLVMGPSGPIDNELRFDDEHVRHKIADLVGDLALLGRSLRGRIVAYKSGHQLNHKLLRKLAEQVAARERAQALIRKPQLDIRQIMRLLPHRYPFLMIDRIIELVGDERAVGVKNVSINEPFFQGHYPGEPIMPGVMILEAMAQLSGVLLSQRLEHTGKVAVLLSMDRAKMRRPVRPGDQLVIEAVALHVRSRTGHCKCRAMVGGELAAEAEIKFMLVDAEPI</sequence>
<comment type="catalytic activity">
    <reaction evidence="12">
        <text>a UDP-3-O-[(3R)-3-hydroxyacyl]-N-acetyl-alpha-D-glucosamine + H2O = a UDP-3-O-[(3R)-3-hydroxyacyl]-alpha-D-glucosamine + acetate</text>
        <dbReference type="Rhea" id="RHEA:67816"/>
        <dbReference type="ChEBI" id="CHEBI:15377"/>
        <dbReference type="ChEBI" id="CHEBI:30089"/>
        <dbReference type="ChEBI" id="CHEBI:137740"/>
        <dbReference type="ChEBI" id="CHEBI:173225"/>
        <dbReference type="EC" id="3.5.1.108"/>
    </reaction>
</comment>
<evidence type="ECO:0000256" key="1">
    <source>
        <dbReference type="ARBA" id="ARBA00001947"/>
    </source>
</evidence>
<organism evidence="14">
    <name type="scientific">marine sediment metagenome</name>
    <dbReference type="NCBI Taxonomy" id="412755"/>
    <lineage>
        <taxon>unclassified sequences</taxon>
        <taxon>metagenomes</taxon>
        <taxon>ecological metagenomes</taxon>
    </lineage>
</organism>
<dbReference type="UniPathway" id="UPA00359">
    <property type="reaction ID" value="UER00478"/>
</dbReference>
<evidence type="ECO:0000256" key="13">
    <source>
        <dbReference type="ARBA" id="ARBA00025049"/>
    </source>
</evidence>
<proteinExistence type="inferred from homology"/>
<dbReference type="GO" id="GO:0103117">
    <property type="term" value="F:UDP-3-O-acyl-N-acetylglucosamine deacetylase activity"/>
    <property type="evidence" value="ECO:0007669"/>
    <property type="project" value="UniProtKB-EC"/>
</dbReference>
<gene>
    <name evidence="14" type="ORF">LCGC14_1226250</name>
</gene>
<dbReference type="CDD" id="cd01288">
    <property type="entry name" value="FabZ"/>
    <property type="match status" value="1"/>
</dbReference>
<evidence type="ECO:0000256" key="5">
    <source>
        <dbReference type="ARBA" id="ARBA00022516"/>
    </source>
</evidence>
<dbReference type="PANTHER" id="PTHR33694">
    <property type="entry name" value="UDP-3-O-ACYL-N-ACETYLGLUCOSAMINE DEACETYLASE 1, MITOCHONDRIAL-RELATED"/>
    <property type="match status" value="1"/>
</dbReference>
<dbReference type="HAMAP" id="MF_00406">
    <property type="entry name" value="FabZ"/>
    <property type="match status" value="1"/>
</dbReference>